<feature type="region of interest" description="Disordered" evidence="1">
    <location>
        <begin position="1"/>
        <end position="91"/>
    </location>
</feature>
<evidence type="ECO:0000256" key="1">
    <source>
        <dbReference type="SAM" id="MobiDB-lite"/>
    </source>
</evidence>
<dbReference type="EMBL" id="MFJE01000022">
    <property type="protein sequence ID" value="OGG14217.1"/>
    <property type="molecule type" value="Genomic_DNA"/>
</dbReference>
<sequence>MNSSQERIHFRPEPTDQPNGLKQRTGLRGRYENPVRNFPVKYTGAKSAAEEGGPDHGVVPSGRHKTLRTTKQGFHAAVDGTPTGGKIGIGGTHRTVNAEINGVEITVHPGTGQTTIHLRDGDVFSLDGATLEGKAE</sequence>
<comment type="caution">
    <text evidence="2">The sequence shown here is derived from an EMBL/GenBank/DDBJ whole genome shotgun (WGS) entry which is preliminary data.</text>
</comment>
<feature type="compositionally biased region" description="Gly residues" evidence="1">
    <location>
        <begin position="82"/>
        <end position="91"/>
    </location>
</feature>
<accession>A0A1F5ZQ34</accession>
<evidence type="ECO:0000313" key="2">
    <source>
        <dbReference type="EMBL" id="OGG14217.1"/>
    </source>
</evidence>
<proteinExistence type="predicted"/>
<evidence type="ECO:0000313" key="3">
    <source>
        <dbReference type="Proteomes" id="UP000177383"/>
    </source>
</evidence>
<feature type="compositionally biased region" description="Basic and acidic residues" evidence="1">
    <location>
        <begin position="1"/>
        <end position="14"/>
    </location>
</feature>
<dbReference type="Proteomes" id="UP000177383">
    <property type="component" value="Unassembled WGS sequence"/>
</dbReference>
<name>A0A1F5ZQ34_9BACT</name>
<protein>
    <submittedName>
        <fullName evidence="2">Uncharacterized protein</fullName>
    </submittedName>
</protein>
<dbReference type="STRING" id="1798375.A2773_06360"/>
<organism evidence="2 3">
    <name type="scientific">Candidatus Gottesmanbacteria bacterium RIFCSPHIGHO2_01_FULL_39_10</name>
    <dbReference type="NCBI Taxonomy" id="1798375"/>
    <lineage>
        <taxon>Bacteria</taxon>
        <taxon>Candidatus Gottesmaniibacteriota</taxon>
    </lineage>
</organism>
<gene>
    <name evidence="2" type="ORF">A2773_06360</name>
</gene>
<reference evidence="2 3" key="1">
    <citation type="journal article" date="2016" name="Nat. Commun.">
        <title>Thousands of microbial genomes shed light on interconnected biogeochemical processes in an aquifer system.</title>
        <authorList>
            <person name="Anantharaman K."/>
            <person name="Brown C.T."/>
            <person name="Hug L.A."/>
            <person name="Sharon I."/>
            <person name="Castelle C.J."/>
            <person name="Probst A.J."/>
            <person name="Thomas B.C."/>
            <person name="Singh A."/>
            <person name="Wilkins M.J."/>
            <person name="Karaoz U."/>
            <person name="Brodie E.L."/>
            <person name="Williams K.H."/>
            <person name="Hubbard S.S."/>
            <person name="Banfield J.F."/>
        </authorList>
    </citation>
    <scope>NUCLEOTIDE SEQUENCE [LARGE SCALE GENOMIC DNA]</scope>
</reference>
<dbReference type="AlphaFoldDB" id="A0A1F5ZQ34"/>